<proteinExistence type="predicted"/>
<sequence>MIVSANHCYLKRKKMGTQSSSRSSHLKSLFPSLTTSVKIVNWIKIGSVVCIEVAWVTLDSLLT</sequence>
<accession>A0A4Y7JBI0</accession>
<keyword evidence="2" id="KW-1185">Reference proteome</keyword>
<dbReference type="AlphaFoldDB" id="A0A4Y7JBI0"/>
<evidence type="ECO:0000313" key="2">
    <source>
        <dbReference type="Proteomes" id="UP000316621"/>
    </source>
</evidence>
<reference evidence="1 2" key="1">
    <citation type="journal article" date="2018" name="Science">
        <title>The opium poppy genome and morphinan production.</title>
        <authorList>
            <person name="Guo L."/>
            <person name="Winzer T."/>
            <person name="Yang X."/>
            <person name="Li Y."/>
            <person name="Ning Z."/>
            <person name="He Z."/>
            <person name="Teodor R."/>
            <person name="Lu Y."/>
            <person name="Bowser T.A."/>
            <person name="Graham I.A."/>
            <person name="Ye K."/>
        </authorList>
    </citation>
    <scope>NUCLEOTIDE SEQUENCE [LARGE SCALE GENOMIC DNA]</scope>
    <source>
        <strain evidence="2">cv. HN1</strain>
        <tissue evidence="1">Leaves</tissue>
    </source>
</reference>
<evidence type="ECO:0000313" key="1">
    <source>
        <dbReference type="EMBL" id="RZC58504.1"/>
    </source>
</evidence>
<protein>
    <submittedName>
        <fullName evidence="1">Uncharacterized protein</fullName>
    </submittedName>
</protein>
<dbReference type="EMBL" id="CM010718">
    <property type="protein sequence ID" value="RZC58504.1"/>
    <property type="molecule type" value="Genomic_DNA"/>
</dbReference>
<gene>
    <name evidence="1" type="ORF">C5167_005819</name>
</gene>
<organism evidence="1 2">
    <name type="scientific">Papaver somniferum</name>
    <name type="common">Opium poppy</name>
    <dbReference type="NCBI Taxonomy" id="3469"/>
    <lineage>
        <taxon>Eukaryota</taxon>
        <taxon>Viridiplantae</taxon>
        <taxon>Streptophyta</taxon>
        <taxon>Embryophyta</taxon>
        <taxon>Tracheophyta</taxon>
        <taxon>Spermatophyta</taxon>
        <taxon>Magnoliopsida</taxon>
        <taxon>Ranunculales</taxon>
        <taxon>Papaveraceae</taxon>
        <taxon>Papaveroideae</taxon>
        <taxon>Papaver</taxon>
    </lineage>
</organism>
<dbReference type="Proteomes" id="UP000316621">
    <property type="component" value="Chromosome 4"/>
</dbReference>
<name>A0A4Y7JBI0_PAPSO</name>
<dbReference type="Gramene" id="RZC58504">
    <property type="protein sequence ID" value="RZC58504"/>
    <property type="gene ID" value="C5167_005819"/>
</dbReference>